<dbReference type="Proteomes" id="UP001189624">
    <property type="component" value="Chromosome 8"/>
</dbReference>
<dbReference type="Gramene" id="rna-AYBTSS11_LOCUS24648">
    <property type="protein sequence ID" value="CAJ1972597.1"/>
    <property type="gene ID" value="gene-AYBTSS11_LOCUS24648"/>
</dbReference>
<reference evidence="1" key="1">
    <citation type="submission" date="2023-10" db="EMBL/GenBank/DDBJ databases">
        <authorList>
            <person name="Domelevo Entfellner J.-B."/>
        </authorList>
    </citation>
    <scope>NUCLEOTIDE SEQUENCE</scope>
</reference>
<name>A0AA86STV1_9FABA</name>
<proteinExistence type="predicted"/>
<dbReference type="AlphaFoldDB" id="A0AA86STV1"/>
<evidence type="ECO:0000313" key="2">
    <source>
        <dbReference type="Proteomes" id="UP001189624"/>
    </source>
</evidence>
<protein>
    <submittedName>
        <fullName evidence="1">Uncharacterized protein</fullName>
    </submittedName>
</protein>
<organism evidence="1 2">
    <name type="scientific">Sphenostylis stenocarpa</name>
    <dbReference type="NCBI Taxonomy" id="92480"/>
    <lineage>
        <taxon>Eukaryota</taxon>
        <taxon>Viridiplantae</taxon>
        <taxon>Streptophyta</taxon>
        <taxon>Embryophyta</taxon>
        <taxon>Tracheophyta</taxon>
        <taxon>Spermatophyta</taxon>
        <taxon>Magnoliopsida</taxon>
        <taxon>eudicotyledons</taxon>
        <taxon>Gunneridae</taxon>
        <taxon>Pentapetalae</taxon>
        <taxon>rosids</taxon>
        <taxon>fabids</taxon>
        <taxon>Fabales</taxon>
        <taxon>Fabaceae</taxon>
        <taxon>Papilionoideae</taxon>
        <taxon>50 kb inversion clade</taxon>
        <taxon>NPAAA clade</taxon>
        <taxon>indigoferoid/millettioid clade</taxon>
        <taxon>Phaseoleae</taxon>
        <taxon>Sphenostylis</taxon>
    </lineage>
</organism>
<accession>A0AA86STV1</accession>
<evidence type="ECO:0000313" key="1">
    <source>
        <dbReference type="EMBL" id="CAJ1972597.1"/>
    </source>
</evidence>
<dbReference type="EMBL" id="OY731405">
    <property type="protein sequence ID" value="CAJ1972597.1"/>
    <property type="molecule type" value="Genomic_DNA"/>
</dbReference>
<gene>
    <name evidence="1" type="ORF">AYBTSS11_LOCUS24648</name>
</gene>
<keyword evidence="2" id="KW-1185">Reference proteome</keyword>
<sequence>MKALQRVANRTQLTVCPPPMIWTYEVFHSERERKREEKKVEVDRMPINSVRNTLLNPHEEMTKKTV</sequence>